<feature type="domain" description="Nitroreductase" evidence="1">
    <location>
        <begin position="5"/>
        <end position="177"/>
    </location>
</feature>
<dbReference type="CDD" id="cd02136">
    <property type="entry name" value="PnbA_NfnB-like"/>
    <property type="match status" value="1"/>
</dbReference>
<dbReference type="AlphaFoldDB" id="A0A4P8IHG9"/>
<organism evidence="2 3">
    <name type="scientific">Anaerostipes rhamnosivorans</name>
    <dbReference type="NCBI Taxonomy" id="1229621"/>
    <lineage>
        <taxon>Bacteria</taxon>
        <taxon>Bacillati</taxon>
        <taxon>Bacillota</taxon>
        <taxon>Clostridia</taxon>
        <taxon>Lachnospirales</taxon>
        <taxon>Lachnospiraceae</taxon>
        <taxon>Anaerostipes</taxon>
    </lineage>
</organism>
<proteinExistence type="predicted"/>
<dbReference type="EMBL" id="CP040058">
    <property type="protein sequence ID" value="QCP35314.1"/>
    <property type="molecule type" value="Genomic_DNA"/>
</dbReference>
<evidence type="ECO:0000313" key="3">
    <source>
        <dbReference type="Proteomes" id="UP000298653"/>
    </source>
</evidence>
<protein>
    <submittedName>
        <fullName evidence="2">NAD(P)H nitroreductase</fullName>
        <ecNumber evidence="2">1.-.-.-</ecNumber>
    </submittedName>
</protein>
<dbReference type="Proteomes" id="UP000298653">
    <property type="component" value="Chromosome"/>
</dbReference>
<keyword evidence="2" id="KW-0560">Oxidoreductase</keyword>
<dbReference type="InterPro" id="IPR029479">
    <property type="entry name" value="Nitroreductase"/>
</dbReference>
<gene>
    <name evidence="2" type="ORF">AR1Y2_1860</name>
</gene>
<reference evidence="2 3" key="1">
    <citation type="submission" date="2019-05" db="EMBL/GenBank/DDBJ databases">
        <title>Complete genome sequencing of Anaerostipes rhamnosivorans.</title>
        <authorList>
            <person name="Bui T.P.N."/>
            <person name="de Vos W.M."/>
        </authorList>
    </citation>
    <scope>NUCLEOTIDE SEQUENCE [LARGE SCALE GENOMIC DNA]</scope>
    <source>
        <strain evidence="2 3">1y2</strain>
    </source>
</reference>
<evidence type="ECO:0000313" key="2">
    <source>
        <dbReference type="EMBL" id="QCP35314.1"/>
    </source>
</evidence>
<dbReference type="EC" id="1.-.-.-" evidence="2"/>
<dbReference type="KEGG" id="arf:AR1Y2_1860"/>
<dbReference type="PANTHER" id="PTHR23026">
    <property type="entry name" value="NADPH NITROREDUCTASE"/>
    <property type="match status" value="1"/>
</dbReference>
<accession>A0A4P8IHG9</accession>
<dbReference type="Gene3D" id="3.40.109.10">
    <property type="entry name" value="NADH Oxidase"/>
    <property type="match status" value="1"/>
</dbReference>
<dbReference type="PANTHER" id="PTHR23026:SF123">
    <property type="entry name" value="NAD(P)H NITROREDUCTASE RV3131-RELATED"/>
    <property type="match status" value="1"/>
</dbReference>
<dbReference type="OrthoDB" id="9812105at2"/>
<sequence length="199" mass="22139">MSDMIEKRRSIRKYRPATVPKHMIQQVIQAGILAPSSKNRQPWKFTVVYGAAKTDMLAQMSLGLSREAADPMLPNSRKHLDGAIHTLHIMEQAPVIIFITNSLGLDLSKPLSAEDRIYEICNAQSIGAAIQNMTLAATGLGLGSLWICDIFFAYEELSNWLCTDKNGQLYAALALGYADEAPDARSRNPMDEITEWRET</sequence>
<dbReference type="RefSeq" id="WP_137328716.1">
    <property type="nucleotide sequence ID" value="NZ_CP040058.1"/>
</dbReference>
<dbReference type="GO" id="GO:0016491">
    <property type="term" value="F:oxidoreductase activity"/>
    <property type="evidence" value="ECO:0007669"/>
    <property type="project" value="UniProtKB-KW"/>
</dbReference>
<dbReference type="SUPFAM" id="SSF55469">
    <property type="entry name" value="FMN-dependent nitroreductase-like"/>
    <property type="match status" value="1"/>
</dbReference>
<keyword evidence="3" id="KW-1185">Reference proteome</keyword>
<dbReference type="InterPro" id="IPR050627">
    <property type="entry name" value="Nitroreductase/BluB"/>
</dbReference>
<evidence type="ECO:0000259" key="1">
    <source>
        <dbReference type="Pfam" id="PF00881"/>
    </source>
</evidence>
<dbReference type="InterPro" id="IPR000415">
    <property type="entry name" value="Nitroreductase-like"/>
</dbReference>
<name>A0A4P8IHG9_9FIRM</name>
<dbReference type="Pfam" id="PF00881">
    <property type="entry name" value="Nitroreductase"/>
    <property type="match status" value="1"/>
</dbReference>